<keyword evidence="1" id="KW-0472">Membrane</keyword>
<dbReference type="RefSeq" id="WP_249479389.1">
    <property type="nucleotide sequence ID" value="NZ_CP097218.1"/>
</dbReference>
<gene>
    <name evidence="2" type="ORF">M4486_02465</name>
</gene>
<dbReference type="Proteomes" id="UP001055868">
    <property type="component" value="Chromosome"/>
</dbReference>
<sequence length="159" mass="16918">MMHVNVPITLVVVGTLVVLLAIAVLVRSAVIARRGGALDCFLWRPGARGGRGAWRGGRLRFTSQGLLWHRTDALLAGGEVLLRRSEILDVQRRNVAVGSGGGEDADDGSGGARIVLDTEIEFVRGEGEPLWLMLPFTTSSAVIAWYEAAPTGSVRGDAD</sequence>
<evidence type="ECO:0000313" key="3">
    <source>
        <dbReference type="Proteomes" id="UP001055868"/>
    </source>
</evidence>
<keyword evidence="3" id="KW-1185">Reference proteome</keyword>
<organism evidence="2 3">
    <name type="scientific">Brachybacterium kimchii</name>
    <dbReference type="NCBI Taxonomy" id="2942909"/>
    <lineage>
        <taxon>Bacteria</taxon>
        <taxon>Bacillati</taxon>
        <taxon>Actinomycetota</taxon>
        <taxon>Actinomycetes</taxon>
        <taxon>Micrococcales</taxon>
        <taxon>Dermabacteraceae</taxon>
        <taxon>Brachybacterium</taxon>
    </lineage>
</organism>
<evidence type="ECO:0000313" key="2">
    <source>
        <dbReference type="EMBL" id="UQN30230.1"/>
    </source>
</evidence>
<dbReference type="EMBL" id="CP097218">
    <property type="protein sequence ID" value="UQN30230.1"/>
    <property type="molecule type" value="Genomic_DNA"/>
</dbReference>
<proteinExistence type="predicted"/>
<name>A0ABY4NA16_9MICO</name>
<dbReference type="Pfam" id="PF10739">
    <property type="entry name" value="DUF2550"/>
    <property type="match status" value="1"/>
</dbReference>
<accession>A0ABY4NA16</accession>
<protein>
    <submittedName>
        <fullName evidence="2">DUF2550 domain-containing protein</fullName>
    </submittedName>
</protein>
<keyword evidence="1" id="KW-0812">Transmembrane</keyword>
<dbReference type="InterPro" id="IPR019675">
    <property type="entry name" value="DUF2550"/>
</dbReference>
<reference evidence="2" key="1">
    <citation type="submission" date="2022-05" db="EMBL/GenBank/DDBJ databases">
        <title>Genomic analysis of Brachybacterium sp. CBA3104.</title>
        <authorList>
            <person name="Roh S.W."/>
            <person name="Kim Y.B."/>
            <person name="Kim Y."/>
        </authorList>
    </citation>
    <scope>NUCLEOTIDE SEQUENCE</scope>
    <source>
        <strain evidence="2">CBA3104</strain>
    </source>
</reference>
<keyword evidence="1" id="KW-1133">Transmembrane helix</keyword>
<evidence type="ECO:0000256" key="1">
    <source>
        <dbReference type="SAM" id="Phobius"/>
    </source>
</evidence>
<feature type="transmembrane region" description="Helical" evidence="1">
    <location>
        <begin position="6"/>
        <end position="26"/>
    </location>
</feature>